<dbReference type="GO" id="GO:0005794">
    <property type="term" value="C:Golgi apparatus"/>
    <property type="evidence" value="ECO:0007669"/>
    <property type="project" value="UniProtKB-SubCell"/>
</dbReference>
<keyword evidence="8" id="KW-0333">Golgi apparatus</keyword>
<gene>
    <name evidence="17" type="ORF">R3I93_013989</name>
</gene>
<evidence type="ECO:0000256" key="13">
    <source>
        <dbReference type="PIRSR" id="PIRSR620405-1"/>
    </source>
</evidence>
<evidence type="ECO:0000256" key="9">
    <source>
        <dbReference type="ARBA" id="ARBA00023242"/>
    </source>
</evidence>
<dbReference type="PROSITE" id="PS50056">
    <property type="entry name" value="TYR_PHOSPHATASE_2"/>
    <property type="match status" value="1"/>
</dbReference>
<comment type="catalytic activity">
    <reaction evidence="14">
        <text>O-phospho-L-tyrosyl-[protein] + H2O = L-tyrosyl-[protein] + phosphate</text>
        <dbReference type="Rhea" id="RHEA:10684"/>
        <dbReference type="Rhea" id="RHEA-COMP:10136"/>
        <dbReference type="Rhea" id="RHEA-COMP:20101"/>
        <dbReference type="ChEBI" id="CHEBI:15377"/>
        <dbReference type="ChEBI" id="CHEBI:43474"/>
        <dbReference type="ChEBI" id="CHEBI:46858"/>
        <dbReference type="ChEBI" id="CHEBI:61978"/>
        <dbReference type="EC" id="3.1.3.48"/>
    </reaction>
</comment>
<dbReference type="GO" id="GO:0004725">
    <property type="term" value="F:protein tyrosine phosphatase activity"/>
    <property type="evidence" value="ECO:0007669"/>
    <property type="project" value="UniProtKB-EC"/>
</dbReference>
<sequence length="162" mass="18035">MKGVDDLLYPGKAILTNDADEVWPHLYIGDMGIAVNCAELRSMQFTHVLNCAHSSRHDGKIYDGMGITYMGIGAYDSPMYDMSAHFNNGAEFIHTAMEEGGKILVHCQVGVSRSATIVLAYLMLKQNMTLAEAIKKVKERRGIYPNPGFLRQLINLHIQLYG</sequence>
<keyword evidence="7 14" id="KW-0904">Protein phosphatase</keyword>
<dbReference type="EC" id="3.1.3.16" evidence="14"/>
<dbReference type="InterPro" id="IPR016130">
    <property type="entry name" value="Tyr_Pase_AS"/>
</dbReference>
<dbReference type="InterPro" id="IPR029021">
    <property type="entry name" value="Prot-tyrosine_phosphatase-like"/>
</dbReference>
<dbReference type="GO" id="GO:0004722">
    <property type="term" value="F:protein serine/threonine phosphatase activity"/>
    <property type="evidence" value="ECO:0007669"/>
    <property type="project" value="UniProtKB-EC"/>
</dbReference>
<feature type="active site" description="Phosphocysteine intermediate" evidence="13">
    <location>
        <position position="107"/>
    </location>
</feature>
<evidence type="ECO:0000256" key="1">
    <source>
        <dbReference type="ARBA" id="ARBA00004123"/>
    </source>
</evidence>
<evidence type="ECO:0000256" key="11">
    <source>
        <dbReference type="ARBA" id="ARBA00047761"/>
    </source>
</evidence>
<evidence type="ECO:0000256" key="10">
    <source>
        <dbReference type="ARBA" id="ARBA00038621"/>
    </source>
</evidence>
<dbReference type="PANTHER" id="PTHR45682:SF8">
    <property type="entry name" value="DUAL SPECIFICITY PROTEIN PHOSPHATASE 26"/>
    <property type="match status" value="1"/>
</dbReference>
<comment type="subunit">
    <text evidence="10">Interacts with HSF4.</text>
</comment>
<comment type="catalytic activity">
    <reaction evidence="11 14">
        <text>O-phospho-L-seryl-[protein] + H2O = L-seryl-[protein] + phosphate</text>
        <dbReference type="Rhea" id="RHEA:20629"/>
        <dbReference type="Rhea" id="RHEA-COMP:9863"/>
        <dbReference type="Rhea" id="RHEA-COMP:11604"/>
        <dbReference type="ChEBI" id="CHEBI:15377"/>
        <dbReference type="ChEBI" id="CHEBI:29999"/>
        <dbReference type="ChEBI" id="CHEBI:43474"/>
        <dbReference type="ChEBI" id="CHEBI:83421"/>
        <dbReference type="EC" id="3.1.3.16"/>
    </reaction>
</comment>
<evidence type="ECO:0000259" key="15">
    <source>
        <dbReference type="PROSITE" id="PS50054"/>
    </source>
</evidence>
<comment type="function">
    <text evidence="14">Dual specificity phosphatase able to dephosphorylate phosphotyrosine, phosphoserine and phosphothreonine residues, with a preference for phosphotyrosine as a substrate.</text>
</comment>
<evidence type="ECO:0000256" key="3">
    <source>
        <dbReference type="ARBA" id="ARBA00004555"/>
    </source>
</evidence>
<dbReference type="Pfam" id="PF00782">
    <property type="entry name" value="DSPc"/>
    <property type="match status" value="1"/>
</dbReference>
<evidence type="ECO:0000256" key="8">
    <source>
        <dbReference type="ARBA" id="ARBA00023034"/>
    </source>
</evidence>
<dbReference type="Gene3D" id="3.90.190.10">
    <property type="entry name" value="Protein tyrosine phosphatase superfamily"/>
    <property type="match status" value="1"/>
</dbReference>
<dbReference type="SUPFAM" id="SSF52799">
    <property type="entry name" value="(Phosphotyrosine protein) phosphatases II"/>
    <property type="match status" value="1"/>
</dbReference>
<evidence type="ECO:0000256" key="14">
    <source>
        <dbReference type="RuleBase" id="RU366038"/>
    </source>
</evidence>
<reference evidence="17 18" key="1">
    <citation type="submission" date="2024-02" db="EMBL/GenBank/DDBJ databases">
        <title>Chromosome-level genome assembly of the Eurasian Minnow (Phoxinus phoxinus).</title>
        <authorList>
            <person name="Oriowo T.O."/>
            <person name="Martin S."/>
            <person name="Stange M."/>
            <person name="Chrysostomakis Y."/>
            <person name="Brown T."/>
            <person name="Winkler S."/>
            <person name="Kukowka S."/>
            <person name="Myers E.W."/>
            <person name="Bohne A."/>
        </authorList>
    </citation>
    <scope>NUCLEOTIDE SEQUENCE [LARGE SCALE GENOMIC DNA]</scope>
    <source>
        <strain evidence="17">ZFMK-TIS-60720</strain>
        <tissue evidence="17">Whole Organism</tissue>
    </source>
</reference>
<dbReference type="InterPro" id="IPR020422">
    <property type="entry name" value="TYR_PHOSPHATASE_DUAL_dom"/>
</dbReference>
<evidence type="ECO:0000313" key="17">
    <source>
        <dbReference type="EMBL" id="KAK7146408.1"/>
    </source>
</evidence>
<keyword evidence="6 14" id="KW-0378">Hydrolase</keyword>
<comment type="catalytic activity">
    <reaction evidence="12 14">
        <text>O-phospho-L-threonyl-[protein] + H2O = L-threonyl-[protein] + phosphate</text>
        <dbReference type="Rhea" id="RHEA:47004"/>
        <dbReference type="Rhea" id="RHEA-COMP:11060"/>
        <dbReference type="Rhea" id="RHEA-COMP:11605"/>
        <dbReference type="ChEBI" id="CHEBI:15377"/>
        <dbReference type="ChEBI" id="CHEBI:30013"/>
        <dbReference type="ChEBI" id="CHEBI:43474"/>
        <dbReference type="ChEBI" id="CHEBI:61977"/>
        <dbReference type="EC" id="3.1.3.16"/>
    </reaction>
</comment>
<accession>A0AAN9CR16</accession>
<dbReference type="EC" id="3.1.3.48" evidence="14"/>
<evidence type="ECO:0000256" key="4">
    <source>
        <dbReference type="ARBA" id="ARBA00008601"/>
    </source>
</evidence>
<evidence type="ECO:0000313" key="18">
    <source>
        <dbReference type="Proteomes" id="UP001364617"/>
    </source>
</evidence>
<dbReference type="InterPro" id="IPR020405">
    <property type="entry name" value="Atypical_DUSP_subfamA"/>
</dbReference>
<protein>
    <recommendedName>
        <fullName evidence="14">Dual specificity protein phosphatase</fullName>
        <ecNumber evidence="14">3.1.3.16</ecNumber>
        <ecNumber evidence="14">3.1.3.48</ecNumber>
    </recommendedName>
</protein>
<dbReference type="GO" id="GO:0033549">
    <property type="term" value="F:MAP kinase phosphatase activity"/>
    <property type="evidence" value="ECO:0007669"/>
    <property type="project" value="TreeGrafter"/>
</dbReference>
<dbReference type="InterPro" id="IPR000340">
    <property type="entry name" value="Dual-sp_phosphatase_cat-dom"/>
</dbReference>
<feature type="domain" description="Tyrosine-protein phosphatase" evidence="15">
    <location>
        <begin position="17"/>
        <end position="162"/>
    </location>
</feature>
<keyword evidence="5" id="KW-0963">Cytoplasm</keyword>
<organism evidence="17 18">
    <name type="scientific">Phoxinus phoxinus</name>
    <name type="common">Eurasian minnow</name>
    <dbReference type="NCBI Taxonomy" id="58324"/>
    <lineage>
        <taxon>Eukaryota</taxon>
        <taxon>Metazoa</taxon>
        <taxon>Chordata</taxon>
        <taxon>Craniata</taxon>
        <taxon>Vertebrata</taxon>
        <taxon>Euteleostomi</taxon>
        <taxon>Actinopterygii</taxon>
        <taxon>Neopterygii</taxon>
        <taxon>Teleostei</taxon>
        <taxon>Ostariophysi</taxon>
        <taxon>Cypriniformes</taxon>
        <taxon>Leuciscidae</taxon>
        <taxon>Phoxininae</taxon>
        <taxon>Phoxinus</taxon>
    </lineage>
</organism>
<dbReference type="PROSITE" id="PS50054">
    <property type="entry name" value="TYR_PHOSPHATASE_DUAL"/>
    <property type="match status" value="1"/>
</dbReference>
<dbReference type="GO" id="GO:0005634">
    <property type="term" value="C:nucleus"/>
    <property type="evidence" value="ECO:0007669"/>
    <property type="project" value="UniProtKB-SubCell"/>
</dbReference>
<evidence type="ECO:0000256" key="12">
    <source>
        <dbReference type="ARBA" id="ARBA00048336"/>
    </source>
</evidence>
<dbReference type="SMART" id="SM00195">
    <property type="entry name" value="DSPc"/>
    <property type="match status" value="1"/>
</dbReference>
<keyword evidence="18" id="KW-1185">Reference proteome</keyword>
<dbReference type="AlphaFoldDB" id="A0AAN9CR16"/>
<dbReference type="InterPro" id="IPR000387">
    <property type="entry name" value="Tyr_Pase_dom"/>
</dbReference>
<evidence type="ECO:0000256" key="2">
    <source>
        <dbReference type="ARBA" id="ARBA00004496"/>
    </source>
</evidence>
<proteinExistence type="inferred from homology"/>
<dbReference type="PROSITE" id="PS00383">
    <property type="entry name" value="TYR_PHOSPHATASE_1"/>
    <property type="match status" value="1"/>
</dbReference>
<dbReference type="Proteomes" id="UP001364617">
    <property type="component" value="Unassembled WGS sequence"/>
</dbReference>
<dbReference type="PRINTS" id="PR01908">
    <property type="entry name" value="ADSPHPHTASE"/>
</dbReference>
<keyword evidence="9" id="KW-0539">Nucleus</keyword>
<dbReference type="PANTHER" id="PTHR45682">
    <property type="entry name" value="AGAP008228-PA"/>
    <property type="match status" value="1"/>
</dbReference>
<dbReference type="PRINTS" id="PR01909">
    <property type="entry name" value="ADSPHPHTASEA"/>
</dbReference>
<comment type="similarity">
    <text evidence="4 14">Belongs to the protein-tyrosine phosphatase family. Non-receptor class dual specificity subfamily.</text>
</comment>
<dbReference type="EMBL" id="JAYKXH010000014">
    <property type="protein sequence ID" value="KAK7146408.1"/>
    <property type="molecule type" value="Genomic_DNA"/>
</dbReference>
<comment type="caution">
    <text evidence="17">The sequence shown here is derived from an EMBL/GenBank/DDBJ whole genome shotgun (WGS) entry which is preliminary data.</text>
</comment>
<evidence type="ECO:0000256" key="6">
    <source>
        <dbReference type="ARBA" id="ARBA00022801"/>
    </source>
</evidence>
<dbReference type="GO" id="GO:0008138">
    <property type="term" value="F:protein tyrosine/serine/threonine phosphatase activity"/>
    <property type="evidence" value="ECO:0007669"/>
    <property type="project" value="UniProtKB-UniRule"/>
</dbReference>
<evidence type="ECO:0000256" key="5">
    <source>
        <dbReference type="ARBA" id="ARBA00022490"/>
    </source>
</evidence>
<comment type="subcellular location">
    <subcellularLocation>
        <location evidence="2">Cytoplasm</location>
    </subcellularLocation>
    <subcellularLocation>
        <location evidence="3">Golgi apparatus</location>
    </subcellularLocation>
    <subcellularLocation>
        <location evidence="1">Nucleus</location>
    </subcellularLocation>
</comment>
<dbReference type="GO" id="GO:0043409">
    <property type="term" value="P:negative regulation of MAPK cascade"/>
    <property type="evidence" value="ECO:0007669"/>
    <property type="project" value="TreeGrafter"/>
</dbReference>
<feature type="domain" description="Tyrosine specific protein phosphatases" evidence="16">
    <location>
        <begin position="84"/>
        <end position="141"/>
    </location>
</feature>
<evidence type="ECO:0000259" key="16">
    <source>
        <dbReference type="PROSITE" id="PS50056"/>
    </source>
</evidence>
<evidence type="ECO:0000256" key="7">
    <source>
        <dbReference type="ARBA" id="ARBA00022912"/>
    </source>
</evidence>
<name>A0AAN9CR16_9TELE</name>